<feature type="domain" description="PPE-PPW subfamily C-terminal" evidence="2">
    <location>
        <begin position="17"/>
        <end position="63"/>
    </location>
</feature>
<evidence type="ECO:0000313" key="4">
    <source>
        <dbReference type="Proteomes" id="UP000238296"/>
    </source>
</evidence>
<dbReference type="EMBL" id="PPEA01000499">
    <property type="protein sequence ID" value="PQM46413.1"/>
    <property type="molecule type" value="Genomic_DNA"/>
</dbReference>
<protein>
    <submittedName>
        <fullName evidence="3">Putative PPE family protein PPE3</fullName>
    </submittedName>
</protein>
<dbReference type="Pfam" id="PF18878">
    <property type="entry name" value="PPE-PPW"/>
    <property type="match status" value="1"/>
</dbReference>
<evidence type="ECO:0000259" key="2">
    <source>
        <dbReference type="Pfam" id="PF18878"/>
    </source>
</evidence>
<dbReference type="InterPro" id="IPR043641">
    <property type="entry name" value="PPE-PPW_C"/>
</dbReference>
<evidence type="ECO:0000313" key="3">
    <source>
        <dbReference type="EMBL" id="PQM46413.1"/>
    </source>
</evidence>
<name>A0A2S8BID7_9MYCO</name>
<feature type="region of interest" description="Disordered" evidence="1">
    <location>
        <begin position="49"/>
        <end position="68"/>
    </location>
</feature>
<dbReference type="AlphaFoldDB" id="A0A2S8BID7"/>
<comment type="caution">
    <text evidence="3">The sequence shown here is derived from an EMBL/GenBank/DDBJ whole genome shotgun (WGS) entry which is preliminary data.</text>
</comment>
<gene>
    <name evidence="3" type="primary">ppe3</name>
    <name evidence="3" type="ORF">C1Y40_03427</name>
</gene>
<accession>A0A2S8BID7</accession>
<proteinExistence type="predicted"/>
<organism evidence="3 4">
    <name type="scientific">Mycobacterium talmoniae</name>
    <dbReference type="NCBI Taxonomy" id="1858794"/>
    <lineage>
        <taxon>Bacteria</taxon>
        <taxon>Bacillati</taxon>
        <taxon>Actinomycetota</taxon>
        <taxon>Actinomycetes</taxon>
        <taxon>Mycobacteriales</taxon>
        <taxon>Mycobacteriaceae</taxon>
        <taxon>Mycobacterium</taxon>
    </lineage>
</organism>
<reference evidence="3 4" key="1">
    <citation type="journal article" date="2017" name="Int. J. Syst. Evol. Microbiol.">
        <title>Mycobacterium talmoniae sp. nov., a slowly growing mycobacterium isolated from human respiratory samples.</title>
        <authorList>
            <person name="Davidson R.M."/>
            <person name="DeGroote M.A."/>
            <person name="Marola J.L."/>
            <person name="Buss S."/>
            <person name="Jones V."/>
            <person name="McNeil M.R."/>
            <person name="Freifeld A.G."/>
            <person name="Elaine Epperson L."/>
            <person name="Hasan N.A."/>
            <person name="Jackson M."/>
            <person name="Iwen P.C."/>
            <person name="Salfinger M."/>
            <person name="Strong M."/>
        </authorList>
    </citation>
    <scope>NUCLEOTIDE SEQUENCE [LARGE SCALE GENOMIC DNA]</scope>
    <source>
        <strain evidence="3 4">ATCC BAA-2683</strain>
    </source>
</reference>
<evidence type="ECO:0000256" key="1">
    <source>
        <dbReference type="SAM" id="MobiDB-lite"/>
    </source>
</evidence>
<sequence>MLGRRYEYLDPEQTIWASDRGAGPLGFAGTATKAGTQPATGLATLAGDTFGGGPRIPMVPGSWQPEGG</sequence>
<dbReference type="Proteomes" id="UP000238296">
    <property type="component" value="Unassembled WGS sequence"/>
</dbReference>